<comment type="caution">
    <text evidence="16">The sequence shown here is derived from an EMBL/GenBank/DDBJ whole genome shotgun (WGS) entry which is preliminary data.</text>
</comment>
<evidence type="ECO:0000256" key="9">
    <source>
        <dbReference type="ARBA" id="ARBA00023027"/>
    </source>
</evidence>
<dbReference type="PANTHER" id="PTHR22912">
    <property type="entry name" value="DISULFIDE OXIDOREDUCTASE"/>
    <property type="match status" value="1"/>
</dbReference>
<evidence type="ECO:0000256" key="4">
    <source>
        <dbReference type="ARBA" id="ARBA00016961"/>
    </source>
</evidence>
<dbReference type="InterPro" id="IPR004099">
    <property type="entry name" value="Pyr_nucl-diS_OxRdtase_dimer"/>
</dbReference>
<evidence type="ECO:0000256" key="11">
    <source>
        <dbReference type="ARBA" id="ARBA00023284"/>
    </source>
</evidence>
<dbReference type="RefSeq" id="WP_310238615.1">
    <property type="nucleotide sequence ID" value="NZ_JAVDWO010000020.1"/>
</dbReference>
<protein>
    <recommendedName>
        <fullName evidence="4 13">Dihydrolipoyl dehydrogenase</fullName>
        <ecNumber evidence="3 13">1.8.1.4</ecNumber>
    </recommendedName>
</protein>
<dbReference type="InterPro" id="IPR001100">
    <property type="entry name" value="Pyr_nuc-diS_OxRdtase"/>
</dbReference>
<dbReference type="Pfam" id="PF02852">
    <property type="entry name" value="Pyr_redox_dim"/>
    <property type="match status" value="1"/>
</dbReference>
<dbReference type="EMBL" id="JAVDWO010000020">
    <property type="protein sequence ID" value="MDR7194807.1"/>
    <property type="molecule type" value="Genomic_DNA"/>
</dbReference>
<evidence type="ECO:0000256" key="7">
    <source>
        <dbReference type="ARBA" id="ARBA00022827"/>
    </source>
</evidence>
<keyword evidence="7 13" id="KW-0274">FAD</keyword>
<dbReference type="InterPro" id="IPR016156">
    <property type="entry name" value="FAD/NAD-linked_Rdtase_dimer_sf"/>
</dbReference>
<dbReference type="SUPFAM" id="SSF55424">
    <property type="entry name" value="FAD/NAD-linked reductases, dimerisation (C-terminal) domain"/>
    <property type="match status" value="1"/>
</dbReference>
<dbReference type="NCBIfam" id="TIGR01350">
    <property type="entry name" value="lipoamide_DH"/>
    <property type="match status" value="1"/>
</dbReference>
<evidence type="ECO:0000259" key="15">
    <source>
        <dbReference type="Pfam" id="PF07992"/>
    </source>
</evidence>
<evidence type="ECO:0000313" key="16">
    <source>
        <dbReference type="EMBL" id="MDR7194807.1"/>
    </source>
</evidence>
<evidence type="ECO:0000256" key="12">
    <source>
        <dbReference type="ARBA" id="ARBA00049187"/>
    </source>
</evidence>
<evidence type="ECO:0000256" key="10">
    <source>
        <dbReference type="ARBA" id="ARBA00023157"/>
    </source>
</evidence>
<gene>
    <name evidence="16" type="ORF">J2W68_003555</name>
</gene>
<evidence type="ECO:0000256" key="2">
    <source>
        <dbReference type="ARBA" id="ARBA00007532"/>
    </source>
</evidence>
<evidence type="ECO:0000313" key="17">
    <source>
        <dbReference type="Proteomes" id="UP001256588"/>
    </source>
</evidence>
<comment type="similarity">
    <text evidence="2 13">Belongs to the class-I pyridine nucleotide-disulfide oxidoreductase family.</text>
</comment>
<keyword evidence="5" id="KW-0963">Cytoplasm</keyword>
<dbReference type="EC" id="1.8.1.4" evidence="3 13"/>
<dbReference type="Gene3D" id="3.50.50.60">
    <property type="entry name" value="FAD/NAD(P)-binding domain"/>
    <property type="match status" value="2"/>
</dbReference>
<dbReference type="InterPro" id="IPR012999">
    <property type="entry name" value="Pyr_OxRdtase_I_AS"/>
</dbReference>
<keyword evidence="9 13" id="KW-0520">NAD</keyword>
<feature type="domain" description="FAD/NAD(P)-binding" evidence="15">
    <location>
        <begin position="7"/>
        <end position="340"/>
    </location>
</feature>
<dbReference type="Proteomes" id="UP001256588">
    <property type="component" value="Unassembled WGS sequence"/>
</dbReference>
<evidence type="ECO:0000256" key="3">
    <source>
        <dbReference type="ARBA" id="ARBA00012608"/>
    </source>
</evidence>
<evidence type="ECO:0000259" key="14">
    <source>
        <dbReference type="Pfam" id="PF02852"/>
    </source>
</evidence>
<keyword evidence="6 13" id="KW-0285">Flavoprotein</keyword>
<name>A0ABU1Y1A5_9GAMM</name>
<comment type="miscellaneous">
    <text evidence="13">The active site is a redox-active disulfide bond.</text>
</comment>
<evidence type="ECO:0000256" key="13">
    <source>
        <dbReference type="RuleBase" id="RU003692"/>
    </source>
</evidence>
<evidence type="ECO:0000256" key="6">
    <source>
        <dbReference type="ARBA" id="ARBA00022630"/>
    </source>
</evidence>
<organism evidence="16 17">
    <name type="scientific">Luteimonas terrae</name>
    <dbReference type="NCBI Taxonomy" id="1530191"/>
    <lineage>
        <taxon>Bacteria</taxon>
        <taxon>Pseudomonadati</taxon>
        <taxon>Pseudomonadota</taxon>
        <taxon>Gammaproteobacteria</taxon>
        <taxon>Lysobacterales</taxon>
        <taxon>Lysobacteraceae</taxon>
        <taxon>Luteimonas</taxon>
    </lineage>
</organism>
<dbReference type="Gene3D" id="3.30.390.30">
    <property type="match status" value="1"/>
</dbReference>
<accession>A0ABU1Y1A5</accession>
<keyword evidence="10" id="KW-1015">Disulfide bond</keyword>
<dbReference type="PROSITE" id="PS00076">
    <property type="entry name" value="PYRIDINE_REDOX_1"/>
    <property type="match status" value="1"/>
</dbReference>
<dbReference type="PRINTS" id="PR00368">
    <property type="entry name" value="FADPNR"/>
</dbReference>
<feature type="domain" description="Pyridine nucleotide-disulphide oxidoreductase dimerisation" evidence="14">
    <location>
        <begin position="359"/>
        <end position="467"/>
    </location>
</feature>
<comment type="subcellular location">
    <subcellularLocation>
        <location evidence="1">Cytoplasm</location>
    </subcellularLocation>
</comment>
<keyword evidence="11 13" id="KW-0676">Redox-active center</keyword>
<dbReference type="GO" id="GO:0004148">
    <property type="term" value="F:dihydrolipoyl dehydrogenase (NADH) activity"/>
    <property type="evidence" value="ECO:0007669"/>
    <property type="project" value="UniProtKB-EC"/>
</dbReference>
<dbReference type="Pfam" id="PF07992">
    <property type="entry name" value="Pyr_redox_2"/>
    <property type="match status" value="1"/>
</dbReference>
<dbReference type="PIRSF" id="PIRSF000350">
    <property type="entry name" value="Mercury_reductase_MerA"/>
    <property type="match status" value="1"/>
</dbReference>
<dbReference type="InterPro" id="IPR036188">
    <property type="entry name" value="FAD/NAD-bd_sf"/>
</dbReference>
<reference evidence="16 17" key="1">
    <citation type="submission" date="2023-07" db="EMBL/GenBank/DDBJ databases">
        <title>Sorghum-associated microbial communities from plants grown in Nebraska, USA.</title>
        <authorList>
            <person name="Schachtman D."/>
        </authorList>
    </citation>
    <scope>NUCLEOTIDE SEQUENCE [LARGE SCALE GENOMIC DNA]</scope>
    <source>
        <strain evidence="16 17">4099</strain>
    </source>
</reference>
<sequence>MSETQQFDVVVIGAGPAGYHAAIRAAQLGKKVACIDAALGKDGKPALGGTCLRVGCIPSKALLDSSRQFWNMGHIFGDHGISFKDAKIDVEAMIGRKDKIVKQFTGGIAMLFKANKVTPYYGFATLHADRLVKVKQHDGSEVELTGANVIIAAGSDSIELPFAKFDGDTIVDNVGGLDFTEVPKRLAVIGAGVIGLELGSVWKRLGAEVTILEALPDFLALADAEVAKTALKEFKKQGLDIKLGAKVSKTEITGKGKKKEVVVSYTDSSGEQTITVDKLLVAVGRKAASKGLLADDSGVKLTERGQIEVDDHCHTGVDGVWAVGDCVRGPMLAHKGFEEGIAVAELIAGLPGHVNFDTIPWVIYTEPELAWVGKTEQQLKDEGIPYKAGSFPFAANGRAVAMIEATGFVKVLAHAETDRVLGMHLVGANVSELVHEGVLTMEFSGSADDLARICHAHPSLSEVVHDAAMAVDKRSIHKAN</sequence>
<dbReference type="InterPro" id="IPR050151">
    <property type="entry name" value="Class-I_Pyr_Nuc-Dis_Oxidored"/>
</dbReference>
<comment type="catalytic activity">
    <reaction evidence="12 13">
        <text>N(6)-[(R)-dihydrolipoyl]-L-lysyl-[protein] + NAD(+) = N(6)-[(R)-lipoyl]-L-lysyl-[protein] + NADH + H(+)</text>
        <dbReference type="Rhea" id="RHEA:15045"/>
        <dbReference type="Rhea" id="RHEA-COMP:10474"/>
        <dbReference type="Rhea" id="RHEA-COMP:10475"/>
        <dbReference type="ChEBI" id="CHEBI:15378"/>
        <dbReference type="ChEBI" id="CHEBI:57540"/>
        <dbReference type="ChEBI" id="CHEBI:57945"/>
        <dbReference type="ChEBI" id="CHEBI:83099"/>
        <dbReference type="ChEBI" id="CHEBI:83100"/>
        <dbReference type="EC" id="1.8.1.4"/>
    </reaction>
</comment>
<proteinExistence type="inferred from homology"/>
<dbReference type="SUPFAM" id="SSF51905">
    <property type="entry name" value="FAD/NAD(P)-binding domain"/>
    <property type="match status" value="1"/>
</dbReference>
<evidence type="ECO:0000256" key="1">
    <source>
        <dbReference type="ARBA" id="ARBA00004496"/>
    </source>
</evidence>
<keyword evidence="8 13" id="KW-0560">Oxidoreductase</keyword>
<evidence type="ECO:0000256" key="5">
    <source>
        <dbReference type="ARBA" id="ARBA00022490"/>
    </source>
</evidence>
<dbReference type="InterPro" id="IPR006258">
    <property type="entry name" value="Lipoamide_DH"/>
</dbReference>
<dbReference type="InterPro" id="IPR023753">
    <property type="entry name" value="FAD/NAD-binding_dom"/>
</dbReference>
<comment type="cofactor">
    <cofactor evidence="13">
        <name>FAD</name>
        <dbReference type="ChEBI" id="CHEBI:57692"/>
    </cofactor>
    <text evidence="13">Binds 1 FAD per subunit.</text>
</comment>
<evidence type="ECO:0000256" key="8">
    <source>
        <dbReference type="ARBA" id="ARBA00023002"/>
    </source>
</evidence>
<dbReference type="PANTHER" id="PTHR22912:SF224">
    <property type="entry name" value="DIHYDROLIPOYL DEHYDROGENASE"/>
    <property type="match status" value="1"/>
</dbReference>
<keyword evidence="17" id="KW-1185">Reference proteome</keyword>
<dbReference type="PRINTS" id="PR00411">
    <property type="entry name" value="PNDRDTASEI"/>
</dbReference>